<feature type="region of interest" description="Disordered" evidence="1">
    <location>
        <begin position="151"/>
        <end position="180"/>
    </location>
</feature>
<gene>
    <name evidence="2" type="ORF">DFH08DRAFT_1021044</name>
</gene>
<dbReference type="AlphaFoldDB" id="A0AAD6ZPR3"/>
<feature type="compositionally biased region" description="Polar residues" evidence="1">
    <location>
        <begin position="161"/>
        <end position="173"/>
    </location>
</feature>
<organism evidence="2 3">
    <name type="scientific">Mycena albidolilacea</name>
    <dbReference type="NCBI Taxonomy" id="1033008"/>
    <lineage>
        <taxon>Eukaryota</taxon>
        <taxon>Fungi</taxon>
        <taxon>Dikarya</taxon>
        <taxon>Basidiomycota</taxon>
        <taxon>Agaricomycotina</taxon>
        <taxon>Agaricomycetes</taxon>
        <taxon>Agaricomycetidae</taxon>
        <taxon>Agaricales</taxon>
        <taxon>Marasmiineae</taxon>
        <taxon>Mycenaceae</taxon>
        <taxon>Mycena</taxon>
    </lineage>
</organism>
<evidence type="ECO:0000313" key="3">
    <source>
        <dbReference type="Proteomes" id="UP001218218"/>
    </source>
</evidence>
<protein>
    <submittedName>
        <fullName evidence="2">Uncharacterized protein</fullName>
    </submittedName>
</protein>
<evidence type="ECO:0000256" key="1">
    <source>
        <dbReference type="SAM" id="MobiDB-lite"/>
    </source>
</evidence>
<comment type="caution">
    <text evidence="2">The sequence shown here is derived from an EMBL/GenBank/DDBJ whole genome shotgun (WGS) entry which is preliminary data.</text>
</comment>
<proteinExistence type="predicted"/>
<reference evidence="2" key="1">
    <citation type="submission" date="2023-03" db="EMBL/GenBank/DDBJ databases">
        <title>Massive genome expansion in bonnet fungi (Mycena s.s.) driven by repeated elements and novel gene families across ecological guilds.</title>
        <authorList>
            <consortium name="Lawrence Berkeley National Laboratory"/>
            <person name="Harder C.B."/>
            <person name="Miyauchi S."/>
            <person name="Viragh M."/>
            <person name="Kuo A."/>
            <person name="Thoen E."/>
            <person name="Andreopoulos B."/>
            <person name="Lu D."/>
            <person name="Skrede I."/>
            <person name="Drula E."/>
            <person name="Henrissat B."/>
            <person name="Morin E."/>
            <person name="Kohler A."/>
            <person name="Barry K."/>
            <person name="LaButti K."/>
            <person name="Morin E."/>
            <person name="Salamov A."/>
            <person name="Lipzen A."/>
            <person name="Mereny Z."/>
            <person name="Hegedus B."/>
            <person name="Baldrian P."/>
            <person name="Stursova M."/>
            <person name="Weitz H."/>
            <person name="Taylor A."/>
            <person name="Grigoriev I.V."/>
            <person name="Nagy L.G."/>
            <person name="Martin F."/>
            <person name="Kauserud H."/>
        </authorList>
    </citation>
    <scope>NUCLEOTIDE SEQUENCE</scope>
    <source>
        <strain evidence="2">CBHHK002</strain>
    </source>
</reference>
<name>A0AAD6ZPR3_9AGAR</name>
<dbReference type="Proteomes" id="UP001218218">
    <property type="component" value="Unassembled WGS sequence"/>
</dbReference>
<keyword evidence="3" id="KW-1185">Reference proteome</keyword>
<evidence type="ECO:0000313" key="2">
    <source>
        <dbReference type="EMBL" id="KAJ7333395.1"/>
    </source>
</evidence>
<dbReference type="EMBL" id="JARIHO010000034">
    <property type="protein sequence ID" value="KAJ7333395.1"/>
    <property type="molecule type" value="Genomic_DNA"/>
</dbReference>
<sequence length="180" mass="20521">MLALKIVNQASTDPSVQTSKSSKPPVFVFKSSKFLVFNMGLIWIQAWRKWVAEQDVDISLIYRESKTTNWQIFWDQTINEKHTSCVCVICAEDTSKSQLEWQQQISSTRSLLELKRYEKLSPRHIQTRHKKKISTSYNLWIDAERDRKQSGISHSDLGSEASDQNINKGSSTPVGGAGSQ</sequence>
<accession>A0AAD6ZPR3</accession>